<evidence type="ECO:0000256" key="13">
    <source>
        <dbReference type="RuleBase" id="RU003914"/>
    </source>
</evidence>
<dbReference type="GO" id="GO:0003755">
    <property type="term" value="F:peptidyl-prolyl cis-trans isomerase activity"/>
    <property type="evidence" value="ECO:0007669"/>
    <property type="project" value="UniProtKB-UniRule"/>
</dbReference>
<dbReference type="Pfam" id="PF00254">
    <property type="entry name" value="FKBP_C"/>
    <property type="match status" value="1"/>
</dbReference>
<dbReference type="Gene3D" id="3.30.70.1050">
    <property type="entry name" value="Trigger factor ribosome-binding domain"/>
    <property type="match status" value="1"/>
</dbReference>
<comment type="domain">
    <text evidence="11">Consists of 3 domains; the N-terminus binds the ribosome, the middle domain has PPIase activity, while the C-terminus has intrinsic chaperone activity on its own.</text>
</comment>
<dbReference type="AlphaFoldDB" id="A0A191ZJ73"/>
<sequence>MQVELQSSEGLVRRLAIEVPANEIDVEVERRIKDMSRRVRMDGFRPGKAPMAVVRQRYLGQVRDEVVGEVMGRSYQAAIVEQKLRPAGNPSIESVAGEPGQNLSFVAAVEVYPEFEIGDLSALAVEVIEADVTDADVADMLETLREQNAGWQTVERAAKTGDRVTVNFTGRIDGEVFEGGSGTGMQVVLGEGRMLADFEKGLADIAAGEPERVFAVAFPDEYPVENLKGKTAEFTVEATEVEEKTLPALDDEFAKRFGSDSLDALKTDVRKNMERELKQAKKRMIKDAVLTAVADSLTFDIPKALVEEEAVAMRDGFVRQQMPDADPSKLDAGLFKDQAEKRVKMGLIIMEIVRAADLQVDEAQLEEFIADIASAYDEPEEVVAAYKGDREMMGNARTVVLEQQTVDYVLGKAKVTPKPMTFKAVMNPQG</sequence>
<dbReference type="OrthoDB" id="9767721at2"/>
<dbReference type="InterPro" id="IPR008880">
    <property type="entry name" value="Trigger_fac_C"/>
</dbReference>
<evidence type="ECO:0000259" key="14">
    <source>
        <dbReference type="PROSITE" id="PS50059"/>
    </source>
</evidence>
<comment type="function">
    <text evidence="11">Involved in protein export. Acts as a chaperone by maintaining the newly synthesized protein in an open conformation. Functions as a peptidyl-prolyl cis-trans isomerase.</text>
</comment>
<dbReference type="GO" id="GO:0005737">
    <property type="term" value="C:cytoplasm"/>
    <property type="evidence" value="ECO:0007669"/>
    <property type="project" value="UniProtKB-SubCell"/>
</dbReference>
<evidence type="ECO:0000256" key="2">
    <source>
        <dbReference type="ARBA" id="ARBA00005464"/>
    </source>
</evidence>
<keyword evidence="8 11" id="KW-0413">Isomerase</keyword>
<dbReference type="InterPro" id="IPR001179">
    <property type="entry name" value="PPIase_FKBP_dom"/>
</dbReference>
<dbReference type="Proteomes" id="UP000078596">
    <property type="component" value="Chromosome"/>
</dbReference>
<dbReference type="InterPro" id="IPR005215">
    <property type="entry name" value="Trig_fac"/>
</dbReference>
<dbReference type="Pfam" id="PF05698">
    <property type="entry name" value="Trigger_C"/>
    <property type="match status" value="1"/>
</dbReference>
<gene>
    <name evidence="11" type="primary">tig</name>
    <name evidence="15" type="ORF">A9404_11705</name>
</gene>
<comment type="catalytic activity">
    <reaction evidence="1 11 12">
        <text>[protein]-peptidylproline (omega=180) = [protein]-peptidylproline (omega=0)</text>
        <dbReference type="Rhea" id="RHEA:16237"/>
        <dbReference type="Rhea" id="RHEA-COMP:10747"/>
        <dbReference type="Rhea" id="RHEA-COMP:10748"/>
        <dbReference type="ChEBI" id="CHEBI:83833"/>
        <dbReference type="ChEBI" id="CHEBI:83834"/>
        <dbReference type="EC" id="5.2.1.8"/>
    </reaction>
</comment>
<dbReference type="Pfam" id="PF05697">
    <property type="entry name" value="Trigger_N"/>
    <property type="match status" value="1"/>
</dbReference>
<name>A0A191ZJ73_9GAMM</name>
<keyword evidence="5 11" id="KW-0132">Cell division</keyword>
<evidence type="ECO:0000313" key="16">
    <source>
        <dbReference type="Proteomes" id="UP000078596"/>
    </source>
</evidence>
<keyword evidence="11" id="KW-0963">Cytoplasm</keyword>
<reference evidence="15 16" key="1">
    <citation type="submission" date="2016-06" db="EMBL/GenBank/DDBJ databases">
        <title>Insight into the functional genes involving in sulfur oxidation in Pearl River water.</title>
        <authorList>
            <person name="Luo J."/>
            <person name="Tan X."/>
            <person name="Lin W."/>
        </authorList>
    </citation>
    <scope>NUCLEOTIDE SEQUENCE [LARGE SCALE GENOMIC DNA]</scope>
    <source>
        <strain evidence="15 16">LS2</strain>
    </source>
</reference>
<evidence type="ECO:0000256" key="11">
    <source>
        <dbReference type="HAMAP-Rule" id="MF_00303"/>
    </source>
</evidence>
<dbReference type="EC" id="5.2.1.8" evidence="3 11"/>
<dbReference type="PROSITE" id="PS50059">
    <property type="entry name" value="FKBP_PPIASE"/>
    <property type="match status" value="1"/>
</dbReference>
<dbReference type="NCBIfam" id="TIGR00115">
    <property type="entry name" value="tig"/>
    <property type="match status" value="1"/>
</dbReference>
<dbReference type="SUPFAM" id="SSF54534">
    <property type="entry name" value="FKBP-like"/>
    <property type="match status" value="1"/>
</dbReference>
<keyword evidence="9 11" id="KW-0131">Cell cycle</keyword>
<dbReference type="GO" id="GO:0043022">
    <property type="term" value="F:ribosome binding"/>
    <property type="evidence" value="ECO:0007669"/>
    <property type="project" value="TreeGrafter"/>
</dbReference>
<dbReference type="InterPro" id="IPR027304">
    <property type="entry name" value="Trigger_fact/SurA_dom_sf"/>
</dbReference>
<evidence type="ECO:0000256" key="8">
    <source>
        <dbReference type="ARBA" id="ARBA00023235"/>
    </source>
</evidence>
<evidence type="ECO:0000256" key="6">
    <source>
        <dbReference type="ARBA" id="ARBA00023110"/>
    </source>
</evidence>
<dbReference type="FunFam" id="3.10.50.40:FF:000001">
    <property type="entry name" value="Trigger factor"/>
    <property type="match status" value="1"/>
</dbReference>
<evidence type="ECO:0000313" key="15">
    <source>
        <dbReference type="EMBL" id="ANJ67951.1"/>
    </source>
</evidence>
<dbReference type="InterPro" id="IPR046357">
    <property type="entry name" value="PPIase_dom_sf"/>
</dbReference>
<dbReference type="STRING" id="1860122.A9404_11705"/>
<accession>A0A191ZJ73</accession>
<dbReference type="GO" id="GO:0043335">
    <property type="term" value="P:protein unfolding"/>
    <property type="evidence" value="ECO:0007669"/>
    <property type="project" value="TreeGrafter"/>
</dbReference>
<dbReference type="GO" id="GO:0044183">
    <property type="term" value="F:protein folding chaperone"/>
    <property type="evidence" value="ECO:0007669"/>
    <property type="project" value="TreeGrafter"/>
</dbReference>
<dbReference type="GO" id="GO:0015031">
    <property type="term" value="P:protein transport"/>
    <property type="evidence" value="ECO:0007669"/>
    <property type="project" value="UniProtKB-UniRule"/>
</dbReference>
<evidence type="ECO:0000256" key="3">
    <source>
        <dbReference type="ARBA" id="ARBA00013194"/>
    </source>
</evidence>
<evidence type="ECO:0000256" key="10">
    <source>
        <dbReference type="ARBA" id="ARBA00029986"/>
    </source>
</evidence>
<dbReference type="PANTHER" id="PTHR30560">
    <property type="entry name" value="TRIGGER FACTOR CHAPERONE AND PEPTIDYL-PROLYL CIS/TRANS ISOMERASE"/>
    <property type="match status" value="1"/>
</dbReference>
<dbReference type="PIRSF" id="PIRSF003095">
    <property type="entry name" value="Trigger_factor"/>
    <property type="match status" value="1"/>
</dbReference>
<evidence type="ECO:0000256" key="9">
    <source>
        <dbReference type="ARBA" id="ARBA00023306"/>
    </source>
</evidence>
<comment type="similarity">
    <text evidence="2 11 13">Belongs to the FKBP-type PPIase family. Tig subfamily.</text>
</comment>
<dbReference type="GO" id="GO:0051301">
    <property type="term" value="P:cell division"/>
    <property type="evidence" value="ECO:0007669"/>
    <property type="project" value="UniProtKB-KW"/>
</dbReference>
<dbReference type="KEGG" id="haz:A9404_11705"/>
<organism evidence="15 16">
    <name type="scientific">Halothiobacillus diazotrophicus</name>
    <dbReference type="NCBI Taxonomy" id="1860122"/>
    <lineage>
        <taxon>Bacteria</taxon>
        <taxon>Pseudomonadati</taxon>
        <taxon>Pseudomonadota</taxon>
        <taxon>Gammaproteobacteria</taxon>
        <taxon>Chromatiales</taxon>
        <taxon>Halothiobacillaceae</taxon>
        <taxon>Halothiobacillus</taxon>
    </lineage>
</organism>
<protein>
    <recommendedName>
        <fullName evidence="4 11">Trigger factor</fullName>
        <shortName evidence="11">TF</shortName>
        <ecNumber evidence="3 11">5.2.1.8</ecNumber>
    </recommendedName>
    <alternativeName>
        <fullName evidence="10 11">PPIase</fullName>
    </alternativeName>
</protein>
<dbReference type="EMBL" id="CP016027">
    <property type="protein sequence ID" value="ANJ67951.1"/>
    <property type="molecule type" value="Genomic_DNA"/>
</dbReference>
<dbReference type="Gene3D" id="3.10.50.40">
    <property type="match status" value="1"/>
</dbReference>
<dbReference type="PANTHER" id="PTHR30560:SF3">
    <property type="entry name" value="TRIGGER FACTOR-LIKE PROTEIN TIG, CHLOROPLASTIC"/>
    <property type="match status" value="1"/>
</dbReference>
<evidence type="ECO:0000256" key="4">
    <source>
        <dbReference type="ARBA" id="ARBA00016902"/>
    </source>
</evidence>
<proteinExistence type="inferred from homology"/>
<feature type="domain" description="PPIase FKBP-type" evidence="14">
    <location>
        <begin position="161"/>
        <end position="213"/>
    </location>
</feature>
<dbReference type="GO" id="GO:0051083">
    <property type="term" value="P:'de novo' cotranslational protein folding"/>
    <property type="evidence" value="ECO:0007669"/>
    <property type="project" value="TreeGrafter"/>
</dbReference>
<evidence type="ECO:0000256" key="1">
    <source>
        <dbReference type="ARBA" id="ARBA00000971"/>
    </source>
</evidence>
<evidence type="ECO:0000256" key="12">
    <source>
        <dbReference type="PROSITE-ProRule" id="PRU00277"/>
    </source>
</evidence>
<dbReference type="InterPro" id="IPR008881">
    <property type="entry name" value="Trigger_fac_ribosome-bd_bac"/>
</dbReference>
<keyword evidence="7 11" id="KW-0143">Chaperone</keyword>
<dbReference type="SUPFAM" id="SSF109998">
    <property type="entry name" value="Triger factor/SurA peptide-binding domain-like"/>
    <property type="match status" value="1"/>
</dbReference>
<dbReference type="RefSeq" id="WP_066101845.1">
    <property type="nucleotide sequence ID" value="NZ_CP016027.1"/>
</dbReference>
<comment type="subcellular location">
    <subcellularLocation>
        <location evidence="11">Cytoplasm</location>
    </subcellularLocation>
    <text evidence="11">About half TF is bound to the ribosome near the polypeptide exit tunnel while the other half is free in the cytoplasm.</text>
</comment>
<dbReference type="HAMAP" id="MF_00303">
    <property type="entry name" value="Trigger_factor_Tig"/>
    <property type="match status" value="1"/>
</dbReference>
<evidence type="ECO:0000256" key="5">
    <source>
        <dbReference type="ARBA" id="ARBA00022618"/>
    </source>
</evidence>
<dbReference type="SUPFAM" id="SSF102735">
    <property type="entry name" value="Trigger factor ribosome-binding domain"/>
    <property type="match status" value="1"/>
</dbReference>
<evidence type="ECO:0000256" key="7">
    <source>
        <dbReference type="ARBA" id="ARBA00023186"/>
    </source>
</evidence>
<keyword evidence="16" id="KW-1185">Reference proteome</keyword>
<keyword evidence="6 11" id="KW-0697">Rotamase</keyword>
<dbReference type="InterPro" id="IPR037041">
    <property type="entry name" value="Trigger_fac_C_sf"/>
</dbReference>
<dbReference type="InterPro" id="IPR036611">
    <property type="entry name" value="Trigger_fac_ribosome-bd_sf"/>
</dbReference>
<dbReference type="Gene3D" id="1.10.3120.10">
    <property type="entry name" value="Trigger factor, C-terminal domain"/>
    <property type="match status" value="1"/>
</dbReference>